<feature type="compositionally biased region" description="Basic residues" evidence="1">
    <location>
        <begin position="62"/>
        <end position="78"/>
    </location>
</feature>
<feature type="region of interest" description="Disordered" evidence="1">
    <location>
        <begin position="1"/>
        <end position="111"/>
    </location>
</feature>
<evidence type="ECO:0000256" key="1">
    <source>
        <dbReference type="SAM" id="MobiDB-lite"/>
    </source>
</evidence>
<evidence type="ECO:0000313" key="2">
    <source>
        <dbReference type="EMBL" id="CAE8616221.1"/>
    </source>
</evidence>
<feature type="compositionally biased region" description="Polar residues" evidence="1">
    <location>
        <begin position="41"/>
        <end position="54"/>
    </location>
</feature>
<evidence type="ECO:0000313" key="3">
    <source>
        <dbReference type="Proteomes" id="UP000654075"/>
    </source>
</evidence>
<accession>A0A813FVG6</accession>
<proteinExistence type="predicted"/>
<name>A0A813FVG6_POLGL</name>
<protein>
    <submittedName>
        <fullName evidence="2">Uncharacterized protein</fullName>
    </submittedName>
</protein>
<dbReference type="Proteomes" id="UP000654075">
    <property type="component" value="Unassembled WGS sequence"/>
</dbReference>
<reference evidence="2" key="1">
    <citation type="submission" date="2021-02" db="EMBL/GenBank/DDBJ databases">
        <authorList>
            <person name="Dougan E. K."/>
            <person name="Rhodes N."/>
            <person name="Thang M."/>
            <person name="Chan C."/>
        </authorList>
    </citation>
    <scope>NUCLEOTIDE SEQUENCE</scope>
</reference>
<sequence>MPVDDIRKFSSLRRERPATFRQQDRGGSRCTEVSCGKPAGQQPSTPRSTTCTSVSGGGPHPSCRRPRGGLARHCRTFVRKNNSNNNNIKNRKSNNNNDNNSNSNSNNNNRT</sequence>
<dbReference type="AlphaFoldDB" id="A0A813FVG6"/>
<organism evidence="2 3">
    <name type="scientific">Polarella glacialis</name>
    <name type="common">Dinoflagellate</name>
    <dbReference type="NCBI Taxonomy" id="89957"/>
    <lineage>
        <taxon>Eukaryota</taxon>
        <taxon>Sar</taxon>
        <taxon>Alveolata</taxon>
        <taxon>Dinophyceae</taxon>
        <taxon>Suessiales</taxon>
        <taxon>Suessiaceae</taxon>
        <taxon>Polarella</taxon>
    </lineage>
</organism>
<keyword evidence="3" id="KW-1185">Reference proteome</keyword>
<comment type="caution">
    <text evidence="2">The sequence shown here is derived from an EMBL/GenBank/DDBJ whole genome shotgun (WGS) entry which is preliminary data.</text>
</comment>
<feature type="compositionally biased region" description="Low complexity" evidence="1">
    <location>
        <begin position="79"/>
        <end position="111"/>
    </location>
</feature>
<dbReference type="EMBL" id="CAJNNV010025818">
    <property type="protein sequence ID" value="CAE8616221.1"/>
    <property type="molecule type" value="Genomic_DNA"/>
</dbReference>
<feature type="compositionally biased region" description="Basic and acidic residues" evidence="1">
    <location>
        <begin position="1"/>
        <end position="27"/>
    </location>
</feature>
<gene>
    <name evidence="2" type="ORF">PGLA1383_LOCUS33922</name>
</gene>